<reference evidence="3 4" key="1">
    <citation type="submission" date="2024-01" db="EMBL/GenBank/DDBJ databases">
        <title>Genome assemblies of Stephania.</title>
        <authorList>
            <person name="Yang L."/>
        </authorList>
    </citation>
    <scope>NUCLEOTIDE SEQUENCE [LARGE SCALE GENOMIC DNA]</scope>
    <source>
        <strain evidence="3">QJT</strain>
        <tissue evidence="3">Leaf</tissue>
    </source>
</reference>
<evidence type="ECO:0000256" key="1">
    <source>
        <dbReference type="SAM" id="MobiDB-lite"/>
    </source>
</evidence>
<proteinExistence type="predicted"/>
<name>A0AAP0I7M4_9MAGN</name>
<evidence type="ECO:0000313" key="4">
    <source>
        <dbReference type="Proteomes" id="UP001417504"/>
    </source>
</evidence>
<dbReference type="Pfam" id="PF25019">
    <property type="entry name" value="LRR_R13L1-DRL21"/>
    <property type="match status" value="1"/>
</dbReference>
<sequence length="312" mass="33951">MERVWDASHVCKAKLMEKKKVYQLEMVWNEGAESVAKGTKTDYSEVVEAIELPPNLIELSINGFPDVKLPWTTLLANSSLGYLKKKKRKKKFSARTEPFGSVPAKKKGPNQSPNSQTPPNSRGSPSSSSACLSTARSSPPSSVCLSLLALSAKSSKPSPSSLCLLEARRVQLNLKSSSSSLCPLKALSSQLVVHPLCPPTKHSLAIISLTRGPLFCSHLSLGVTVLSCGVSTVLLLSKFKNELEMTCIVTLGSHVYRGRSMSWEERASSGQSEEGEGFEQSRLFELEQTDDRGELQAAERQAAQRLAQDKES</sequence>
<feature type="domain" description="R13L1/DRL21-like LRR repeat region" evidence="2">
    <location>
        <begin position="2"/>
        <end position="83"/>
    </location>
</feature>
<dbReference type="Proteomes" id="UP001417504">
    <property type="component" value="Unassembled WGS sequence"/>
</dbReference>
<feature type="compositionally biased region" description="Low complexity" evidence="1">
    <location>
        <begin position="109"/>
        <end position="134"/>
    </location>
</feature>
<dbReference type="InterPro" id="IPR056789">
    <property type="entry name" value="LRR_R13L1-DRL21"/>
</dbReference>
<feature type="region of interest" description="Disordered" evidence="1">
    <location>
        <begin position="91"/>
        <end position="134"/>
    </location>
</feature>
<gene>
    <name evidence="3" type="ORF">Sjap_018237</name>
</gene>
<organism evidence="3 4">
    <name type="scientific">Stephania japonica</name>
    <dbReference type="NCBI Taxonomy" id="461633"/>
    <lineage>
        <taxon>Eukaryota</taxon>
        <taxon>Viridiplantae</taxon>
        <taxon>Streptophyta</taxon>
        <taxon>Embryophyta</taxon>
        <taxon>Tracheophyta</taxon>
        <taxon>Spermatophyta</taxon>
        <taxon>Magnoliopsida</taxon>
        <taxon>Ranunculales</taxon>
        <taxon>Menispermaceae</taxon>
        <taxon>Menispermoideae</taxon>
        <taxon>Cissampelideae</taxon>
        <taxon>Stephania</taxon>
    </lineage>
</organism>
<evidence type="ECO:0000259" key="2">
    <source>
        <dbReference type="Pfam" id="PF25019"/>
    </source>
</evidence>
<accession>A0AAP0I7M4</accession>
<dbReference type="AlphaFoldDB" id="A0AAP0I7M4"/>
<keyword evidence="4" id="KW-1185">Reference proteome</keyword>
<protein>
    <recommendedName>
        <fullName evidence="2">R13L1/DRL21-like LRR repeat region domain-containing protein</fullName>
    </recommendedName>
</protein>
<comment type="caution">
    <text evidence="3">The sequence shown here is derived from an EMBL/GenBank/DDBJ whole genome shotgun (WGS) entry which is preliminary data.</text>
</comment>
<evidence type="ECO:0000313" key="3">
    <source>
        <dbReference type="EMBL" id="KAK9110177.1"/>
    </source>
</evidence>
<dbReference type="EMBL" id="JBBNAE010000007">
    <property type="protein sequence ID" value="KAK9110177.1"/>
    <property type="molecule type" value="Genomic_DNA"/>
</dbReference>